<dbReference type="Proteomes" id="UP001157502">
    <property type="component" value="Chromosome 15"/>
</dbReference>
<organism evidence="1 2">
    <name type="scientific">Dallia pectoralis</name>
    <name type="common">Alaska blackfish</name>
    <dbReference type="NCBI Taxonomy" id="75939"/>
    <lineage>
        <taxon>Eukaryota</taxon>
        <taxon>Metazoa</taxon>
        <taxon>Chordata</taxon>
        <taxon>Craniata</taxon>
        <taxon>Vertebrata</taxon>
        <taxon>Euteleostomi</taxon>
        <taxon>Actinopterygii</taxon>
        <taxon>Neopterygii</taxon>
        <taxon>Teleostei</taxon>
        <taxon>Protacanthopterygii</taxon>
        <taxon>Esociformes</taxon>
        <taxon>Umbridae</taxon>
        <taxon>Dallia</taxon>
    </lineage>
</organism>
<gene>
    <name evidence="1" type="ORF">DPEC_G00185780</name>
</gene>
<dbReference type="EMBL" id="CM055742">
    <property type="protein sequence ID" value="KAJ8000959.1"/>
    <property type="molecule type" value="Genomic_DNA"/>
</dbReference>
<proteinExistence type="predicted"/>
<name>A0ACC2GB99_DALPE</name>
<evidence type="ECO:0000313" key="1">
    <source>
        <dbReference type="EMBL" id="KAJ8000959.1"/>
    </source>
</evidence>
<evidence type="ECO:0000313" key="2">
    <source>
        <dbReference type="Proteomes" id="UP001157502"/>
    </source>
</evidence>
<comment type="caution">
    <text evidence="1">The sequence shown here is derived from an EMBL/GenBank/DDBJ whole genome shotgun (WGS) entry which is preliminary data.</text>
</comment>
<sequence length="96" mass="10937">MQDGGTIFTFRRRKRRQPRLGGYVQPVRSRPSRRTLRPDQGTLSVSLPGCGSVGSGRISLMRPPLRWKPWKRRKPYSSPSSAEPTTTDVSQERRAN</sequence>
<reference evidence="1" key="1">
    <citation type="submission" date="2021-05" db="EMBL/GenBank/DDBJ databases">
        <authorList>
            <person name="Pan Q."/>
            <person name="Jouanno E."/>
            <person name="Zahm M."/>
            <person name="Klopp C."/>
            <person name="Cabau C."/>
            <person name="Louis A."/>
            <person name="Berthelot C."/>
            <person name="Parey E."/>
            <person name="Roest Crollius H."/>
            <person name="Montfort J."/>
            <person name="Robinson-Rechavi M."/>
            <person name="Bouchez O."/>
            <person name="Lampietro C."/>
            <person name="Lopez Roques C."/>
            <person name="Donnadieu C."/>
            <person name="Postlethwait J."/>
            <person name="Bobe J."/>
            <person name="Dillon D."/>
            <person name="Chandos A."/>
            <person name="von Hippel F."/>
            <person name="Guiguen Y."/>
        </authorList>
    </citation>
    <scope>NUCLEOTIDE SEQUENCE</scope>
    <source>
        <strain evidence="1">YG-Jan2019</strain>
    </source>
</reference>
<protein>
    <submittedName>
        <fullName evidence="1">Uncharacterized protein</fullName>
    </submittedName>
</protein>
<accession>A0ACC2GB99</accession>
<keyword evidence="2" id="KW-1185">Reference proteome</keyword>